<evidence type="ECO:0000256" key="1">
    <source>
        <dbReference type="ARBA" id="ARBA00004370"/>
    </source>
</evidence>
<dbReference type="PANTHER" id="PTHR32385:SF20">
    <property type="entry name" value="MANNOSYL PHOSPHORYLINOSITOL CERAMIDE SYNTHASE CSH1-RELATED"/>
    <property type="match status" value="1"/>
</dbReference>
<evidence type="ECO:0000256" key="5">
    <source>
        <dbReference type="ARBA" id="ARBA00022989"/>
    </source>
</evidence>
<keyword evidence="6" id="KW-0472">Membrane</keyword>
<dbReference type="HOGENOM" id="CLU_036369_0_0_1"/>
<evidence type="ECO:0000256" key="4">
    <source>
        <dbReference type="ARBA" id="ARBA00022692"/>
    </source>
</evidence>
<sequence>MIITQRRAWRLLALLTVILAAATFIFTFVPRVLAFAQLFGVFGEHSGTKITQVEIATRGADGREPVVPRILHQIFHNWRDPNDDRLPEDWEEAHQTCVLLNPEWEHKLWTSRNSRKFIEEQYPWFLPTYDGYRYPIQRVDALKYFILRHYGGIYIDLDNGCAESLDPLRYYPAFTTDGGMGALSNNILGGQPEHPWFHLLTNNLIPYDWNWLLPYVVVMYCTGQWYVTAIFEKYHSLLAADGTVRGFDGVGWAPLHHILMDGRPGADPWVFFTQSSLPVLLCKRTWEGRDAQLVPPGLLHSHPQSPSTHS</sequence>
<name>A0A084G3D1_PSEDA</name>
<dbReference type="GO" id="GO:0000030">
    <property type="term" value="F:mannosyltransferase activity"/>
    <property type="evidence" value="ECO:0007669"/>
    <property type="project" value="TreeGrafter"/>
</dbReference>
<keyword evidence="4" id="KW-0812">Transmembrane</keyword>
<dbReference type="PANTHER" id="PTHR32385">
    <property type="entry name" value="MANNOSYL PHOSPHORYLINOSITOL CERAMIDE SYNTHASE"/>
    <property type="match status" value="1"/>
</dbReference>
<dbReference type="OrthoDB" id="3647at2759"/>
<evidence type="ECO:0008006" key="9">
    <source>
        <dbReference type="Google" id="ProtNLM"/>
    </source>
</evidence>
<organism evidence="7 8">
    <name type="scientific">Pseudallescheria apiosperma</name>
    <name type="common">Scedosporium apiospermum</name>
    <dbReference type="NCBI Taxonomy" id="563466"/>
    <lineage>
        <taxon>Eukaryota</taxon>
        <taxon>Fungi</taxon>
        <taxon>Dikarya</taxon>
        <taxon>Ascomycota</taxon>
        <taxon>Pezizomycotina</taxon>
        <taxon>Sordariomycetes</taxon>
        <taxon>Hypocreomycetidae</taxon>
        <taxon>Microascales</taxon>
        <taxon>Microascaceae</taxon>
        <taxon>Scedosporium</taxon>
    </lineage>
</organism>
<comment type="caution">
    <text evidence="7">The sequence shown here is derived from an EMBL/GenBank/DDBJ whole genome shotgun (WGS) entry which is preliminary data.</text>
</comment>
<dbReference type="EMBL" id="JOWA01000106">
    <property type="protein sequence ID" value="KEZ41843.1"/>
    <property type="molecule type" value="Genomic_DNA"/>
</dbReference>
<protein>
    <recommendedName>
        <fullName evidence="9">Mannosyl phosphorylinositol ceramide synthase SUR1</fullName>
    </recommendedName>
</protein>
<dbReference type="SUPFAM" id="SSF53448">
    <property type="entry name" value="Nucleotide-diphospho-sugar transferases"/>
    <property type="match status" value="1"/>
</dbReference>
<reference evidence="7 8" key="1">
    <citation type="journal article" date="2014" name="Genome Announc.">
        <title>Draft genome sequence of the pathogenic fungus Scedosporium apiospermum.</title>
        <authorList>
            <person name="Vandeputte P."/>
            <person name="Ghamrawi S."/>
            <person name="Rechenmann M."/>
            <person name="Iltis A."/>
            <person name="Giraud S."/>
            <person name="Fleury M."/>
            <person name="Thornton C."/>
            <person name="Delhaes L."/>
            <person name="Meyer W."/>
            <person name="Papon N."/>
            <person name="Bouchara J.P."/>
        </authorList>
    </citation>
    <scope>NUCLEOTIDE SEQUENCE [LARGE SCALE GENOMIC DNA]</scope>
    <source>
        <strain evidence="7 8">IHEM 14462</strain>
    </source>
</reference>
<keyword evidence="8" id="KW-1185">Reference proteome</keyword>
<dbReference type="AlphaFoldDB" id="A0A084G3D1"/>
<evidence type="ECO:0000256" key="2">
    <source>
        <dbReference type="ARBA" id="ARBA00009003"/>
    </source>
</evidence>
<evidence type="ECO:0000313" key="8">
    <source>
        <dbReference type="Proteomes" id="UP000028545"/>
    </source>
</evidence>
<keyword evidence="3" id="KW-0808">Transferase</keyword>
<dbReference type="OMA" id="HQIFHNW"/>
<evidence type="ECO:0000313" key="7">
    <source>
        <dbReference type="EMBL" id="KEZ41843.1"/>
    </source>
</evidence>
<dbReference type="KEGG" id="sapo:SAPIO_CDS6649"/>
<dbReference type="Gene3D" id="3.90.550.20">
    <property type="match status" value="1"/>
</dbReference>
<dbReference type="InterPro" id="IPR029044">
    <property type="entry name" value="Nucleotide-diphossugar_trans"/>
</dbReference>
<dbReference type="Pfam" id="PF04488">
    <property type="entry name" value="Gly_transf_sug"/>
    <property type="match status" value="1"/>
</dbReference>
<dbReference type="VEuPathDB" id="FungiDB:SAPIO_CDS6649"/>
<evidence type="ECO:0000256" key="6">
    <source>
        <dbReference type="ARBA" id="ARBA00023136"/>
    </source>
</evidence>
<dbReference type="GeneID" id="27725721"/>
<dbReference type="InterPro" id="IPR051706">
    <property type="entry name" value="Glycosyltransferase_domain"/>
</dbReference>
<dbReference type="RefSeq" id="XP_016641642.1">
    <property type="nucleotide sequence ID" value="XM_016788698.1"/>
</dbReference>
<dbReference type="InterPro" id="IPR007577">
    <property type="entry name" value="GlycoTrfase_DXD_sugar-bd_CS"/>
</dbReference>
<comment type="similarity">
    <text evidence="2">Belongs to the glycosyltransferase 32 family.</text>
</comment>
<keyword evidence="5" id="KW-1133">Transmembrane helix</keyword>
<accession>A0A084G3D1</accession>
<gene>
    <name evidence="7" type="ORF">SAPIO_CDS6649</name>
</gene>
<dbReference type="GO" id="GO:0016020">
    <property type="term" value="C:membrane"/>
    <property type="evidence" value="ECO:0007669"/>
    <property type="project" value="UniProtKB-SubCell"/>
</dbReference>
<evidence type="ECO:0000256" key="3">
    <source>
        <dbReference type="ARBA" id="ARBA00022679"/>
    </source>
</evidence>
<dbReference type="GO" id="GO:0051999">
    <property type="term" value="P:mannosyl-inositol phosphorylceramide biosynthetic process"/>
    <property type="evidence" value="ECO:0007669"/>
    <property type="project" value="TreeGrafter"/>
</dbReference>
<comment type="subcellular location">
    <subcellularLocation>
        <location evidence="1">Membrane</location>
    </subcellularLocation>
</comment>
<dbReference type="Proteomes" id="UP000028545">
    <property type="component" value="Unassembled WGS sequence"/>
</dbReference>
<proteinExistence type="inferred from homology"/>